<dbReference type="AlphaFoldDB" id="A0A2V0NLR8"/>
<dbReference type="EMBL" id="BDRX01000004">
    <property type="protein sequence ID" value="GBF88384.1"/>
    <property type="molecule type" value="Genomic_DNA"/>
</dbReference>
<evidence type="ECO:0000256" key="11">
    <source>
        <dbReference type="ARBA" id="ARBA00048179"/>
    </source>
</evidence>
<comment type="pathway">
    <text evidence="2">Cofactor biosynthesis; thiamine diphosphate biosynthesis.</text>
</comment>
<evidence type="ECO:0000256" key="10">
    <source>
        <dbReference type="ARBA" id="ARBA00033171"/>
    </source>
</evidence>
<comment type="catalytic activity">
    <reaction evidence="11">
        <text>N(6)-(pyridoxal phosphate)-L-lysyl-[4-amino-5-hydroxymethyl-2-methylpyrimidine phosphate synthase] + L-histidyl-[4-amino-5-hydroxymethyl-2-methylpyrimidine phosphate synthase] + 2 Fe(3+) + 4 H2O = L-lysyl-[4-amino-5-hydroxymethyl-2-methylpyrimidine phosphate synthase] + (2S)-2-amino-5-hydroxy-4-oxopentanoyl-[4-amino-5-hydroxymethyl-2-methylpyrimidine phosphate synthase] + 4-amino-2-methyl-5-(phosphooxymethyl)pyrimidine + 3-oxopropanoate + 2 Fe(2+) + 2 H(+)</text>
        <dbReference type="Rhea" id="RHEA:65756"/>
        <dbReference type="Rhea" id="RHEA-COMP:16892"/>
        <dbReference type="Rhea" id="RHEA-COMP:16893"/>
        <dbReference type="Rhea" id="RHEA-COMP:16894"/>
        <dbReference type="Rhea" id="RHEA-COMP:16895"/>
        <dbReference type="ChEBI" id="CHEBI:15377"/>
        <dbReference type="ChEBI" id="CHEBI:15378"/>
        <dbReference type="ChEBI" id="CHEBI:29033"/>
        <dbReference type="ChEBI" id="CHEBI:29034"/>
        <dbReference type="ChEBI" id="CHEBI:29969"/>
        <dbReference type="ChEBI" id="CHEBI:29979"/>
        <dbReference type="ChEBI" id="CHEBI:33190"/>
        <dbReference type="ChEBI" id="CHEBI:58354"/>
        <dbReference type="ChEBI" id="CHEBI:143915"/>
        <dbReference type="ChEBI" id="CHEBI:157692"/>
    </reaction>
    <physiologicalReaction direction="left-to-right" evidence="11">
        <dbReference type="Rhea" id="RHEA:65757"/>
    </physiologicalReaction>
</comment>
<dbReference type="Gene3D" id="3.40.190.10">
    <property type="entry name" value="Periplasmic binding protein-like II"/>
    <property type="match status" value="4"/>
</dbReference>
<dbReference type="OrthoDB" id="434407at2759"/>
<feature type="region of interest" description="Disordered" evidence="12">
    <location>
        <begin position="338"/>
        <end position="378"/>
    </location>
</feature>
<evidence type="ECO:0000256" key="1">
    <source>
        <dbReference type="ARBA" id="ARBA00003469"/>
    </source>
</evidence>
<dbReference type="InParanoid" id="A0A2V0NLR8"/>
<evidence type="ECO:0000256" key="4">
    <source>
        <dbReference type="ARBA" id="ARBA00011738"/>
    </source>
</evidence>
<dbReference type="UniPathway" id="UPA00060"/>
<dbReference type="STRING" id="307507.A0A2V0NLR8"/>
<reference evidence="14 15" key="1">
    <citation type="journal article" date="2018" name="Sci. Rep.">
        <title>Raphidocelis subcapitata (=Pseudokirchneriella subcapitata) provides an insight into genome evolution and environmental adaptations in the Sphaeropleales.</title>
        <authorList>
            <person name="Suzuki S."/>
            <person name="Yamaguchi H."/>
            <person name="Nakajima N."/>
            <person name="Kawachi M."/>
        </authorList>
    </citation>
    <scope>NUCLEOTIDE SEQUENCE [LARGE SCALE GENOMIC DNA]</scope>
    <source>
        <strain evidence="14 15">NIES-35</strain>
    </source>
</reference>
<evidence type="ECO:0000256" key="2">
    <source>
        <dbReference type="ARBA" id="ARBA00004948"/>
    </source>
</evidence>
<gene>
    <name evidence="14" type="ORF">Rsub_01096</name>
</gene>
<keyword evidence="5" id="KW-0808">Transferase</keyword>
<keyword evidence="8" id="KW-0784">Thiamine biosynthesis</keyword>
<comment type="function">
    <text evidence="1">Responsible for the formation of the pyrimidine heterocycle in the thiamine biosynthesis pathway. Catalyzes the formation of hydroxymethylpyrimidine phosphate (HMP-P) from histidine and pyridoxal phosphate (PLP). The protein uses PLP and the active site histidine to form HMP-P, generating an inactive enzyme. The enzyme can only undergo a single turnover, which suggests it is a suicide enzyme.</text>
</comment>
<dbReference type="Proteomes" id="UP000247498">
    <property type="component" value="Unassembled WGS sequence"/>
</dbReference>
<dbReference type="PANTHER" id="PTHR31528">
    <property type="entry name" value="4-AMINO-5-HYDROXYMETHYL-2-METHYLPYRIMIDINE PHOSPHATE SYNTHASE THI11-RELATED"/>
    <property type="match status" value="1"/>
</dbReference>
<keyword evidence="9" id="KW-0408">Iron</keyword>
<organism evidence="14 15">
    <name type="scientific">Raphidocelis subcapitata</name>
    <dbReference type="NCBI Taxonomy" id="307507"/>
    <lineage>
        <taxon>Eukaryota</taxon>
        <taxon>Viridiplantae</taxon>
        <taxon>Chlorophyta</taxon>
        <taxon>core chlorophytes</taxon>
        <taxon>Chlorophyceae</taxon>
        <taxon>CS clade</taxon>
        <taxon>Sphaeropleales</taxon>
        <taxon>Selenastraceae</taxon>
        <taxon>Raphidocelis</taxon>
    </lineage>
</organism>
<evidence type="ECO:0000313" key="15">
    <source>
        <dbReference type="Proteomes" id="UP000247498"/>
    </source>
</evidence>
<evidence type="ECO:0000256" key="9">
    <source>
        <dbReference type="ARBA" id="ARBA00023004"/>
    </source>
</evidence>
<keyword evidence="6" id="KW-0479">Metal-binding</keyword>
<keyword evidence="7" id="KW-0663">Pyridoxal phosphate</keyword>
<feature type="domain" description="SsuA/THI5-like" evidence="13">
    <location>
        <begin position="19"/>
        <end position="144"/>
    </location>
</feature>
<evidence type="ECO:0000259" key="13">
    <source>
        <dbReference type="Pfam" id="PF09084"/>
    </source>
</evidence>
<dbReference type="GO" id="GO:0046872">
    <property type="term" value="F:metal ion binding"/>
    <property type="evidence" value="ECO:0007669"/>
    <property type="project" value="UniProtKB-KW"/>
</dbReference>
<evidence type="ECO:0000256" key="5">
    <source>
        <dbReference type="ARBA" id="ARBA00022679"/>
    </source>
</evidence>
<dbReference type="Pfam" id="PF09084">
    <property type="entry name" value="NMT1"/>
    <property type="match status" value="2"/>
</dbReference>
<dbReference type="PANTHER" id="PTHR31528:SF1">
    <property type="entry name" value="4-AMINO-5-HYDROXYMETHYL-2-METHYLPYRIMIDINE PHOSPHATE SYNTHASE THI11-RELATED"/>
    <property type="match status" value="1"/>
</dbReference>
<dbReference type="GO" id="GO:0009228">
    <property type="term" value="P:thiamine biosynthetic process"/>
    <property type="evidence" value="ECO:0007669"/>
    <property type="project" value="UniProtKB-KW"/>
</dbReference>
<feature type="domain" description="SsuA/THI5-like" evidence="13">
    <location>
        <begin position="181"/>
        <end position="266"/>
    </location>
</feature>
<proteinExistence type="inferred from homology"/>
<evidence type="ECO:0000256" key="8">
    <source>
        <dbReference type="ARBA" id="ARBA00022977"/>
    </source>
</evidence>
<dbReference type="InterPro" id="IPR027939">
    <property type="entry name" value="NMT1/THI5"/>
</dbReference>
<evidence type="ECO:0000313" key="14">
    <source>
        <dbReference type="EMBL" id="GBF88384.1"/>
    </source>
</evidence>
<dbReference type="GO" id="GO:0009229">
    <property type="term" value="P:thiamine diphosphate biosynthetic process"/>
    <property type="evidence" value="ECO:0007669"/>
    <property type="project" value="UniProtKB-UniPathway"/>
</dbReference>
<evidence type="ECO:0000256" key="3">
    <source>
        <dbReference type="ARBA" id="ARBA00009406"/>
    </source>
</evidence>
<dbReference type="SUPFAM" id="SSF53850">
    <property type="entry name" value="Periplasmic binding protein-like II"/>
    <property type="match status" value="1"/>
</dbReference>
<dbReference type="InterPro" id="IPR015168">
    <property type="entry name" value="SsuA/THI5"/>
</dbReference>
<comment type="similarity">
    <text evidence="3">Belongs to the NMT1/THI5 family.</text>
</comment>
<accession>A0A2V0NLR8</accession>
<name>A0A2V0NLR8_9CHLO</name>
<sequence>MAAPAQPARVRVALDWTPNANHIGLALAIQRGFFAEANPPLEVSLISPHADGYKTTPAARLADGGAELACVPSESVVSWATWPGGDKPKIRAVATLLQGSAHAIVTLKSSGISRPALLDGKKYASYGARYEGRIVQEMIRRDGARWREEAAAAAAASGGGAGAAPAVEGGTGVYSEVTPPMLDIWDAFLKGEADATWIFLPWEGVMARRAGIELNAFNPDDYVDYGHSPVMAAHPDFIRDKPDVLRAFLSAARRGYAEAAMFPEAAAEALRADVAERVASGEWPQLPAPLEEGLMRDAARAVAPYLVGRHGWGHMDMERWSKFVAFLDSAGLLTDKVQSRQPGGASLDDLRTPGGAGARVAPPAAGELATNEFLPPPL</sequence>
<comment type="caution">
    <text evidence="14">The sequence shown here is derived from an EMBL/GenBank/DDBJ whole genome shotgun (WGS) entry which is preliminary data.</text>
</comment>
<evidence type="ECO:0000256" key="7">
    <source>
        <dbReference type="ARBA" id="ARBA00022898"/>
    </source>
</evidence>
<evidence type="ECO:0000256" key="12">
    <source>
        <dbReference type="SAM" id="MobiDB-lite"/>
    </source>
</evidence>
<dbReference type="GO" id="GO:0016740">
    <property type="term" value="F:transferase activity"/>
    <property type="evidence" value="ECO:0007669"/>
    <property type="project" value="UniProtKB-KW"/>
</dbReference>
<protein>
    <recommendedName>
        <fullName evidence="10">Thiamine pyrimidine synthase</fullName>
    </recommendedName>
</protein>
<keyword evidence="15" id="KW-1185">Reference proteome</keyword>
<comment type="subunit">
    <text evidence="4">Homodimer.</text>
</comment>
<evidence type="ECO:0000256" key="6">
    <source>
        <dbReference type="ARBA" id="ARBA00022723"/>
    </source>
</evidence>